<dbReference type="RefSeq" id="WP_124749477.1">
    <property type="nucleotide sequence ID" value="NZ_QNGD03000009.1"/>
</dbReference>
<dbReference type="AlphaFoldDB" id="A0A9X8IY53"/>
<dbReference type="EMBL" id="QNGD03000009">
    <property type="protein sequence ID" value="RWQ72540.1"/>
    <property type="molecule type" value="Genomic_DNA"/>
</dbReference>
<dbReference type="Pfam" id="PF07693">
    <property type="entry name" value="KAP_NTPase"/>
    <property type="match status" value="1"/>
</dbReference>
<evidence type="ECO:0000259" key="1">
    <source>
        <dbReference type="Pfam" id="PF07693"/>
    </source>
</evidence>
<accession>A0A9X8IY53</accession>
<dbReference type="InterPro" id="IPR011646">
    <property type="entry name" value="KAP_P-loop"/>
</dbReference>
<gene>
    <name evidence="2" type="ORF">DR116_0018370</name>
</gene>
<reference evidence="2 3" key="1">
    <citation type="submission" date="2019-01" db="EMBL/GenBank/DDBJ databases">
        <title>Draft genome sequence of heavy metal resistant Bacillus cereus NWUAB01.</title>
        <authorList>
            <person name="Babalola O."/>
            <person name="Aremu B.R."/>
            <person name="Ayangbenro A.S."/>
        </authorList>
    </citation>
    <scope>NUCLEOTIDE SEQUENCE [LARGE SCALE GENOMIC DNA]</scope>
    <source>
        <strain evidence="2 3">NWUAB01</strain>
    </source>
</reference>
<name>A0A9X8IY53_BACCE</name>
<sequence length="570" mass="67140">MKANEIVNVLNYFKDSSYQKVLLSGSWGIGKTKYVTDFIESHSDVCYISLFGKKDINSIIQEIYYRIIEGAEGGKVKKYFTSIREKLSSLDVSYFGFSLSVPLIADLHNTLSKELGRKGTYIIIFDDLERKHDDLNIKEVLGLIDSLSKIENIKTVLIAATNHLKDKNKEEFENYKEKAIDRIYTITEYADEAPVKILGEQVWNIIGTLAESLEFKNLRTFEKTNLFIKEVVQVLGEGIFTNKFTRNDLYRMCFATVFFKIEHKNELKLLDKKDSKYRVTESIYNSESGNIDYLYEYILKNSLDNVRNKKVFYHIKKWYETGAYSREIIIDSITFINNYEDKPRSFFSSEQEIRDDIEHSRKYIRSLNGNEKIVDVIFGLSTALAWCETLSIDFEISSEEILTLVKGNISHHIDLEKSIYENTVDPWNFHTGSKEVEKVVESIIKAIEVEYCIQLSNRINEYFNQHSYDKYSYLQKLNESIRSNQDESIKDHLVKYIRDQQYFFPIPSGEINEEQWNWCILVKNLIRDIEDTWKVEGYYDEFKTYCDNLEVTKQDRMLQHRLKILFKHNQ</sequence>
<dbReference type="Gene3D" id="3.40.50.300">
    <property type="entry name" value="P-loop containing nucleotide triphosphate hydrolases"/>
    <property type="match status" value="1"/>
</dbReference>
<organism evidence="2 3">
    <name type="scientific">Bacillus cereus</name>
    <dbReference type="NCBI Taxonomy" id="1396"/>
    <lineage>
        <taxon>Bacteria</taxon>
        <taxon>Bacillati</taxon>
        <taxon>Bacillota</taxon>
        <taxon>Bacilli</taxon>
        <taxon>Bacillales</taxon>
        <taxon>Bacillaceae</taxon>
        <taxon>Bacillus</taxon>
        <taxon>Bacillus cereus group</taxon>
    </lineage>
</organism>
<comment type="caution">
    <text evidence="2">The sequence shown here is derived from an EMBL/GenBank/DDBJ whole genome shotgun (WGS) entry which is preliminary data.</text>
</comment>
<evidence type="ECO:0000313" key="2">
    <source>
        <dbReference type="EMBL" id="RWQ72540.1"/>
    </source>
</evidence>
<evidence type="ECO:0000313" key="3">
    <source>
        <dbReference type="Proteomes" id="UP000253597"/>
    </source>
</evidence>
<protein>
    <recommendedName>
        <fullName evidence="1">KAP NTPase domain-containing protein</fullName>
    </recommendedName>
</protein>
<dbReference type="SUPFAM" id="SSF52540">
    <property type="entry name" value="P-loop containing nucleoside triphosphate hydrolases"/>
    <property type="match status" value="1"/>
</dbReference>
<proteinExistence type="predicted"/>
<feature type="domain" description="KAP NTPase" evidence="1">
    <location>
        <begin position="6"/>
        <end position="181"/>
    </location>
</feature>
<dbReference type="Proteomes" id="UP000253597">
    <property type="component" value="Unassembled WGS sequence"/>
</dbReference>
<dbReference type="InterPro" id="IPR027417">
    <property type="entry name" value="P-loop_NTPase"/>
</dbReference>